<feature type="compositionally biased region" description="Low complexity" evidence="1">
    <location>
        <begin position="241"/>
        <end position="258"/>
    </location>
</feature>
<accession>S8BI47</accession>
<dbReference type="PhylomeDB" id="S8BI47"/>
<feature type="compositionally biased region" description="Polar residues" evidence="1">
    <location>
        <begin position="287"/>
        <end position="296"/>
    </location>
</feature>
<feature type="compositionally biased region" description="Polar residues" evidence="1">
    <location>
        <begin position="477"/>
        <end position="489"/>
    </location>
</feature>
<name>S8BI47_PENO1</name>
<dbReference type="STRING" id="933388.S8BI47"/>
<dbReference type="eggNOG" id="ENOG502RNUI">
    <property type="taxonomic scope" value="Eukaryota"/>
</dbReference>
<feature type="compositionally biased region" description="Basic and acidic residues" evidence="1">
    <location>
        <begin position="60"/>
        <end position="80"/>
    </location>
</feature>
<evidence type="ECO:0000256" key="1">
    <source>
        <dbReference type="SAM" id="MobiDB-lite"/>
    </source>
</evidence>
<reference evidence="2 3" key="1">
    <citation type="journal article" date="2013" name="PLoS ONE">
        <title>Genomic and secretomic analyses reveal unique features of the lignocellulolytic enzyme system of Penicillium decumbens.</title>
        <authorList>
            <person name="Liu G."/>
            <person name="Zhang L."/>
            <person name="Wei X."/>
            <person name="Zou G."/>
            <person name="Qin Y."/>
            <person name="Ma L."/>
            <person name="Li J."/>
            <person name="Zheng H."/>
            <person name="Wang S."/>
            <person name="Wang C."/>
            <person name="Xun L."/>
            <person name="Zhao G.-P."/>
            <person name="Zhou Z."/>
            <person name="Qu Y."/>
        </authorList>
    </citation>
    <scope>NUCLEOTIDE SEQUENCE [LARGE SCALE GENOMIC DNA]</scope>
    <source>
        <strain evidence="3">114-2 / CGMCC 5302</strain>
    </source>
</reference>
<feature type="compositionally biased region" description="Basic and acidic residues" evidence="1">
    <location>
        <begin position="215"/>
        <end position="228"/>
    </location>
</feature>
<feature type="compositionally biased region" description="Low complexity" evidence="1">
    <location>
        <begin position="346"/>
        <end position="362"/>
    </location>
</feature>
<dbReference type="OrthoDB" id="4493237at2759"/>
<evidence type="ECO:0000313" key="2">
    <source>
        <dbReference type="EMBL" id="EPS34907.1"/>
    </source>
</evidence>
<feature type="region of interest" description="Disordered" evidence="1">
    <location>
        <begin position="206"/>
        <end position="362"/>
    </location>
</feature>
<keyword evidence="3" id="KW-1185">Reference proteome</keyword>
<feature type="compositionally biased region" description="Basic and acidic residues" evidence="1">
    <location>
        <begin position="498"/>
        <end position="508"/>
    </location>
</feature>
<feature type="region of interest" description="Disordered" evidence="1">
    <location>
        <begin position="398"/>
        <end position="426"/>
    </location>
</feature>
<feature type="region of interest" description="Disordered" evidence="1">
    <location>
        <begin position="1"/>
        <end position="96"/>
    </location>
</feature>
<dbReference type="HOGENOM" id="CLU_561511_0_0_1"/>
<organism evidence="2 3">
    <name type="scientific">Penicillium oxalicum (strain 114-2 / CGMCC 5302)</name>
    <name type="common">Penicillium decumbens</name>
    <dbReference type="NCBI Taxonomy" id="933388"/>
    <lineage>
        <taxon>Eukaryota</taxon>
        <taxon>Fungi</taxon>
        <taxon>Dikarya</taxon>
        <taxon>Ascomycota</taxon>
        <taxon>Pezizomycotina</taxon>
        <taxon>Eurotiomycetes</taxon>
        <taxon>Eurotiomycetidae</taxon>
        <taxon>Eurotiales</taxon>
        <taxon>Aspergillaceae</taxon>
        <taxon>Penicillium</taxon>
    </lineage>
</organism>
<proteinExistence type="predicted"/>
<feature type="compositionally biased region" description="Low complexity" evidence="1">
    <location>
        <begin position="1"/>
        <end position="30"/>
    </location>
</feature>
<gene>
    <name evidence="2" type="ORF">PDE_09871</name>
</gene>
<dbReference type="AlphaFoldDB" id="S8BI47"/>
<evidence type="ECO:0000313" key="3">
    <source>
        <dbReference type="Proteomes" id="UP000019376"/>
    </source>
</evidence>
<protein>
    <submittedName>
        <fullName evidence="2">Uncharacterized protein</fullName>
    </submittedName>
</protein>
<feature type="region of interest" description="Disordered" evidence="1">
    <location>
        <begin position="470"/>
        <end position="523"/>
    </location>
</feature>
<dbReference type="Proteomes" id="UP000019376">
    <property type="component" value="Unassembled WGS sequence"/>
</dbReference>
<dbReference type="EMBL" id="KB644415">
    <property type="protein sequence ID" value="EPS34907.1"/>
    <property type="molecule type" value="Genomic_DNA"/>
</dbReference>
<feature type="compositionally biased region" description="Polar residues" evidence="1">
    <location>
        <begin position="43"/>
        <end position="58"/>
    </location>
</feature>
<sequence length="536" mass="58164">MFESTTTTSTSHTATAMSLHRLSRQSLQSRYESEEEDVSESDTGANDFTPSLTSSPQRASHFDSDASADEAGHEDLDLTPREMFPPLGCGAKRQRPVSLDTVKRNSVPSFSEHAYIFDPEKSVILGLPSSDNQEDLLDTSLYLQPTVYVAPDVSPRAKNVRSRSASPASIFSIDYAEIQTAKKITLTEPTARPSLVFINSLGPRIKHARSRTRKTSRDRESRILDGKLLDNAPDPSGSTGIKPSSISPITESIEPASPKDVASPFMSNLSRVEQTRSDNDQTPPPSQSATIQSVSEIPTIPILPLSPHMRSQSMHRLRPRTASDDSCSSPIPSPRSRRPTEPGLRPPSIRSNSNSSVPSFGSRPASPFFSDLNYIRDHSFSDAGSIISRTCSPLSCASSPPPPPFYQLPTQPSKRGHTGSKSSVSSLFAQRSPIIQRMTTRKHSATSSIYSTSSLRSEVDLFRGGNSSAATPVMTPASLSSSQTQSCLVSPNEADSPGSRRSEKSNKSRHERHNSVAVSGRKFMGLTLGKRSFTKS</sequence>